<reference evidence="5" key="1">
    <citation type="submission" date="2017-08" db="EMBL/GenBank/DDBJ databases">
        <authorList>
            <person name="Polle J.E."/>
            <person name="Barry K."/>
            <person name="Cushman J."/>
            <person name="Schmutz J."/>
            <person name="Tran D."/>
            <person name="Hathwaick L.T."/>
            <person name="Yim W.C."/>
            <person name="Jenkins J."/>
            <person name="Mckie-Krisberg Z.M."/>
            <person name="Prochnik S."/>
            <person name="Lindquist E."/>
            <person name="Dockter R.B."/>
            <person name="Adam C."/>
            <person name="Molina H."/>
            <person name="Bunkerborg J."/>
            <person name="Jin E."/>
            <person name="Buchheim M."/>
            <person name="Magnuson J."/>
        </authorList>
    </citation>
    <scope>NUCLEOTIDE SEQUENCE</scope>
    <source>
        <strain evidence="5">CCAP 19/18</strain>
    </source>
</reference>
<evidence type="ECO:0000259" key="4">
    <source>
        <dbReference type="Pfam" id="PF00149"/>
    </source>
</evidence>
<proteinExistence type="predicted"/>
<comment type="caution">
    <text evidence="5">The sequence shown here is derived from an EMBL/GenBank/DDBJ whole genome shotgun (WGS) entry which is preliminary data.</text>
</comment>
<dbReference type="Gene3D" id="3.60.21.10">
    <property type="match status" value="1"/>
</dbReference>
<keyword evidence="1" id="KW-0732">Signal</keyword>
<keyword evidence="6" id="KW-1185">Reference proteome</keyword>
<feature type="non-terminal residue" evidence="5">
    <location>
        <position position="1"/>
    </location>
</feature>
<accession>A0ABQ7FYN9</accession>
<sequence>GAALGTGLLISTVVATILVFLYGRPFYNASPHPWPYAFFQSADALQPNHTFFVVGDWGRQGNQNQTNVASLMGQVADLEQPSFVISTGDNFYEHGLSSYDDPLFKESFTDVYNASGLQVPWHPDVNLASKDPRWICKQGVWRQSFGTTLDIVFIDTMPLLVGRTLAKYTTGGLGYRTSAIMRDTMEELLESSRAQFKIVVGHMPLRSFGEHGNYRETANECARLSFIEPILIKHKVDAYFAGHDHNLQLIRTDQIIIPSGRGGRGFEPVGRHYCVRTKNVPSRDA</sequence>
<keyword evidence="3" id="KW-0812">Transmembrane</keyword>
<evidence type="ECO:0000256" key="3">
    <source>
        <dbReference type="SAM" id="Phobius"/>
    </source>
</evidence>
<dbReference type="EMBL" id="MU070512">
    <property type="protein sequence ID" value="KAF5827404.1"/>
    <property type="molecule type" value="Genomic_DNA"/>
</dbReference>
<dbReference type="Proteomes" id="UP000815325">
    <property type="component" value="Unassembled WGS sequence"/>
</dbReference>
<name>A0ABQ7FYN9_DUNSA</name>
<dbReference type="PANTHER" id="PTHR10161">
    <property type="entry name" value="TARTRATE-RESISTANT ACID PHOSPHATASE TYPE 5"/>
    <property type="match status" value="1"/>
</dbReference>
<keyword evidence="3" id="KW-0472">Membrane</keyword>
<evidence type="ECO:0000313" key="6">
    <source>
        <dbReference type="Proteomes" id="UP000815325"/>
    </source>
</evidence>
<dbReference type="InterPro" id="IPR004843">
    <property type="entry name" value="Calcineurin-like_PHP"/>
</dbReference>
<evidence type="ECO:0000256" key="1">
    <source>
        <dbReference type="ARBA" id="ARBA00022729"/>
    </source>
</evidence>
<keyword evidence="3" id="KW-1133">Transmembrane helix</keyword>
<dbReference type="InterPro" id="IPR029052">
    <property type="entry name" value="Metallo-depent_PP-like"/>
</dbReference>
<dbReference type="PANTHER" id="PTHR10161:SF14">
    <property type="entry name" value="TARTRATE-RESISTANT ACID PHOSPHATASE TYPE 5"/>
    <property type="match status" value="1"/>
</dbReference>
<evidence type="ECO:0000313" key="5">
    <source>
        <dbReference type="EMBL" id="KAF5827404.1"/>
    </source>
</evidence>
<dbReference type="InterPro" id="IPR051558">
    <property type="entry name" value="Metallophosphoesterase_PAP"/>
</dbReference>
<protein>
    <submittedName>
        <fullName evidence="5">Metallo-dependent phosphatase-like protein</fullName>
    </submittedName>
</protein>
<dbReference type="Pfam" id="PF00149">
    <property type="entry name" value="Metallophos"/>
    <property type="match status" value="1"/>
</dbReference>
<feature type="transmembrane region" description="Helical" evidence="3">
    <location>
        <begin position="6"/>
        <end position="23"/>
    </location>
</feature>
<keyword evidence="2" id="KW-0378">Hydrolase</keyword>
<feature type="domain" description="Calcineurin-like phosphoesterase" evidence="4">
    <location>
        <begin position="50"/>
        <end position="246"/>
    </location>
</feature>
<evidence type="ECO:0000256" key="2">
    <source>
        <dbReference type="ARBA" id="ARBA00022801"/>
    </source>
</evidence>
<dbReference type="SUPFAM" id="SSF56300">
    <property type="entry name" value="Metallo-dependent phosphatases"/>
    <property type="match status" value="1"/>
</dbReference>
<gene>
    <name evidence="5" type="ORF">DUNSADRAFT_703</name>
</gene>
<organism evidence="5 6">
    <name type="scientific">Dunaliella salina</name>
    <name type="common">Green alga</name>
    <name type="synonym">Protococcus salinus</name>
    <dbReference type="NCBI Taxonomy" id="3046"/>
    <lineage>
        <taxon>Eukaryota</taxon>
        <taxon>Viridiplantae</taxon>
        <taxon>Chlorophyta</taxon>
        <taxon>core chlorophytes</taxon>
        <taxon>Chlorophyceae</taxon>
        <taxon>CS clade</taxon>
        <taxon>Chlamydomonadales</taxon>
        <taxon>Dunaliellaceae</taxon>
        <taxon>Dunaliella</taxon>
    </lineage>
</organism>